<dbReference type="AlphaFoldDB" id="A0A8J5MPP6"/>
<keyword evidence="3" id="KW-1185">Reference proteome</keyword>
<dbReference type="EMBL" id="JAHLQT010033762">
    <property type="protein sequence ID" value="KAG7159203.1"/>
    <property type="molecule type" value="Genomic_DNA"/>
</dbReference>
<evidence type="ECO:0000313" key="3">
    <source>
        <dbReference type="Proteomes" id="UP000747542"/>
    </source>
</evidence>
<feature type="region of interest" description="Disordered" evidence="1">
    <location>
        <begin position="78"/>
        <end position="109"/>
    </location>
</feature>
<protein>
    <submittedName>
        <fullName evidence="2">Uncharacterized protein</fullName>
    </submittedName>
</protein>
<gene>
    <name evidence="2" type="ORF">Hamer_G016593</name>
</gene>
<accession>A0A8J5MPP6</accession>
<name>A0A8J5MPP6_HOMAM</name>
<reference evidence="2" key="1">
    <citation type="journal article" date="2021" name="Sci. Adv.">
        <title>The American lobster genome reveals insights on longevity, neural, and immune adaptations.</title>
        <authorList>
            <person name="Polinski J.M."/>
            <person name="Zimin A.V."/>
            <person name="Clark K.F."/>
            <person name="Kohn A.B."/>
            <person name="Sadowski N."/>
            <person name="Timp W."/>
            <person name="Ptitsyn A."/>
            <person name="Khanna P."/>
            <person name="Romanova D.Y."/>
            <person name="Williams P."/>
            <person name="Greenwood S.J."/>
            <person name="Moroz L.L."/>
            <person name="Walt D.R."/>
            <person name="Bodnar A.G."/>
        </authorList>
    </citation>
    <scope>NUCLEOTIDE SEQUENCE</scope>
    <source>
        <strain evidence="2">GMGI-L3</strain>
    </source>
</reference>
<organism evidence="2 3">
    <name type="scientific">Homarus americanus</name>
    <name type="common">American lobster</name>
    <dbReference type="NCBI Taxonomy" id="6706"/>
    <lineage>
        <taxon>Eukaryota</taxon>
        <taxon>Metazoa</taxon>
        <taxon>Ecdysozoa</taxon>
        <taxon>Arthropoda</taxon>
        <taxon>Crustacea</taxon>
        <taxon>Multicrustacea</taxon>
        <taxon>Malacostraca</taxon>
        <taxon>Eumalacostraca</taxon>
        <taxon>Eucarida</taxon>
        <taxon>Decapoda</taxon>
        <taxon>Pleocyemata</taxon>
        <taxon>Astacidea</taxon>
        <taxon>Nephropoidea</taxon>
        <taxon>Nephropidae</taxon>
        <taxon>Homarus</taxon>
    </lineage>
</organism>
<comment type="caution">
    <text evidence="2">The sequence shown here is derived from an EMBL/GenBank/DDBJ whole genome shotgun (WGS) entry which is preliminary data.</text>
</comment>
<evidence type="ECO:0000256" key="1">
    <source>
        <dbReference type="SAM" id="MobiDB-lite"/>
    </source>
</evidence>
<feature type="compositionally biased region" description="Basic and acidic residues" evidence="1">
    <location>
        <begin position="79"/>
        <end position="109"/>
    </location>
</feature>
<evidence type="ECO:0000313" key="2">
    <source>
        <dbReference type="EMBL" id="KAG7159203.1"/>
    </source>
</evidence>
<sequence>MLSQERPECWCGAFVTLRDLEFEVLHLPPIDVDGCEDFIDCHHRCTAEWTFILDDGDLDHELIDGKTAGQHMCDNLVEEGTKDLPPHQVRFKPEREREREREPHPEYEI</sequence>
<dbReference type="Proteomes" id="UP000747542">
    <property type="component" value="Unassembled WGS sequence"/>
</dbReference>
<proteinExistence type="predicted"/>